<dbReference type="GO" id="GO:0031505">
    <property type="term" value="P:fungal-type cell wall organization"/>
    <property type="evidence" value="ECO:0007669"/>
    <property type="project" value="EnsemblFungi"/>
</dbReference>
<proteinExistence type="predicted"/>
<dbReference type="SUPFAM" id="SSF48452">
    <property type="entry name" value="TPR-like"/>
    <property type="match status" value="1"/>
</dbReference>
<dbReference type="PANTHER" id="PTHR16193:SF0">
    <property type="entry name" value="TETRATRICOPEPTIDE REPEAT PROTEIN 27"/>
    <property type="match status" value="1"/>
</dbReference>
<feature type="signal peptide" evidence="3">
    <location>
        <begin position="1"/>
        <end position="21"/>
    </location>
</feature>
<dbReference type="FunCoup" id="A5DDP7">
    <property type="interactions" value="1211"/>
</dbReference>
<keyword evidence="3" id="KW-0732">Signal</keyword>
<sequence>MAEFYRHLLSQLLLLVPASKFQPPSSDDPDPHTEVIDVVSAILAGNSGSIFTDTRYKGVFYNANALRVLSQYPNISLKSALHGYVDEIIKSVEQSSSTDSRLLVQLTAIVALQLFIQLNFTGPNVDFKAHELLMPHADYENLHLDLIDLLTVEGQQAYELMNEPLLFIIASLMFERLMNVGPQYSFIGKDMNVELDQMVEATRPLVANPSIEDASLFWWRSRALQIHISLLSEPPSVLTSISALLLGPSTAEVLAHGNDTLSSLVKYEFLIETARASIHSYTEHLATSLLARASEVTELQFVLTGAKAKRTKFQTFTTSSLVLLAKSKGSTLLDEDTAEEPAKFNLDSDLLLERPQYDALEDIKEPVSKKTKFEDEDQKNEVPLLPIARHQDQIPLELSALDPNDQPALNDLDNLQLLLRLMVLRQSSPASNSLVEEELMAIVSRVIYQPSKSVNWAIFGRALWERSLLETSKARTVERGILQMTSLVEEIGLKIKTRLLPQEMEANNSSPAASRLRFIHQLPLMPQWTMDVKLAEKYMSLGVLKSALEIYERLHLECEVALCHAAVDNETEAENVLLRRLEQHPNDARATSILGDIRQDPQLWERAWEIGRYSKAKNSLSRYYYNPPANSGLSKDLEAALLHMSDCLRADPLNFENWFFYGCCGLETANYELASEAFTRCVSLDDSNSHAWSNLATALLRLDKTRPAFNALKKAMVSSKEGKRSWRIHENFVIVAMKLNEWSDVLQATRELIDMKEGGESSIDIPVIEKLVEILVATDYPKEGERLTHYQNSCIDLVCNMLPNVITNSGRCWRIVARVHIWRKKPWEALECYEKAYRAVSQKHDLSTNETIWNEAVEACEDLVAAYESLGELPGKHGADDLVCKDWKYKSKTTIRSLMSKGKSMWEDSQGWDRLMALKENL</sequence>
<evidence type="ECO:0000256" key="2">
    <source>
        <dbReference type="ARBA" id="ARBA00022803"/>
    </source>
</evidence>
<evidence type="ECO:0000313" key="4">
    <source>
        <dbReference type="EMBL" id="EDK37300.2"/>
    </source>
</evidence>
<dbReference type="STRING" id="294746.A5DDP7"/>
<accession>A5DDP7</accession>
<dbReference type="VEuPathDB" id="FungiDB:PGUG_01398"/>
<dbReference type="GO" id="GO:0005737">
    <property type="term" value="C:cytoplasm"/>
    <property type="evidence" value="ECO:0007669"/>
    <property type="project" value="EnsemblFungi"/>
</dbReference>
<dbReference type="EMBL" id="CH408156">
    <property type="protein sequence ID" value="EDK37300.2"/>
    <property type="molecule type" value="Genomic_DNA"/>
</dbReference>
<organism evidence="4 5">
    <name type="scientific">Meyerozyma guilliermondii (strain ATCC 6260 / CBS 566 / DSM 6381 / JCM 1539 / NBRC 10279 / NRRL Y-324)</name>
    <name type="common">Yeast</name>
    <name type="synonym">Candida guilliermondii</name>
    <dbReference type="NCBI Taxonomy" id="294746"/>
    <lineage>
        <taxon>Eukaryota</taxon>
        <taxon>Fungi</taxon>
        <taxon>Dikarya</taxon>
        <taxon>Ascomycota</taxon>
        <taxon>Saccharomycotina</taxon>
        <taxon>Pichiomycetes</taxon>
        <taxon>Debaryomycetaceae</taxon>
        <taxon>Meyerozyma</taxon>
    </lineage>
</organism>
<protein>
    <submittedName>
        <fullName evidence="4">Uncharacterized protein</fullName>
    </submittedName>
</protein>
<dbReference type="OrthoDB" id="1936594at2759"/>
<evidence type="ECO:0000256" key="3">
    <source>
        <dbReference type="SAM" id="SignalP"/>
    </source>
</evidence>
<dbReference type="GO" id="GO:0005634">
    <property type="term" value="C:nucleus"/>
    <property type="evidence" value="ECO:0007669"/>
    <property type="project" value="EnsemblFungi"/>
</dbReference>
<dbReference type="KEGG" id="pgu:PGUG_01398"/>
<gene>
    <name evidence="4" type="ORF">PGUG_01398</name>
</gene>
<dbReference type="Proteomes" id="UP000001997">
    <property type="component" value="Unassembled WGS sequence"/>
</dbReference>
<dbReference type="HOGENOM" id="CLU_004905_0_1_1"/>
<dbReference type="InterPro" id="IPR044244">
    <property type="entry name" value="TTC27/Emw1"/>
</dbReference>
<dbReference type="AlphaFoldDB" id="A5DDP7"/>
<evidence type="ECO:0000313" key="5">
    <source>
        <dbReference type="Proteomes" id="UP000001997"/>
    </source>
</evidence>
<dbReference type="InterPro" id="IPR011990">
    <property type="entry name" value="TPR-like_helical_dom_sf"/>
</dbReference>
<dbReference type="PANTHER" id="PTHR16193">
    <property type="entry name" value="TETRATRICOPEPTIDE REPEAT PROTEIN 27"/>
    <property type="match status" value="1"/>
</dbReference>
<dbReference type="RefSeq" id="XP_001485727.2">
    <property type="nucleotide sequence ID" value="XM_001485677.1"/>
</dbReference>
<feature type="chain" id="PRO_5002679877" evidence="3">
    <location>
        <begin position="22"/>
        <end position="922"/>
    </location>
</feature>
<evidence type="ECO:0000256" key="1">
    <source>
        <dbReference type="ARBA" id="ARBA00022737"/>
    </source>
</evidence>
<keyword evidence="1" id="KW-0677">Repeat</keyword>
<keyword evidence="5" id="KW-1185">Reference proteome</keyword>
<dbReference type="Gene3D" id="1.25.40.10">
    <property type="entry name" value="Tetratricopeptide repeat domain"/>
    <property type="match status" value="1"/>
</dbReference>
<keyword evidence="2" id="KW-0802">TPR repeat</keyword>
<dbReference type="eggNOG" id="KOG1128">
    <property type="taxonomic scope" value="Eukaryota"/>
</dbReference>
<dbReference type="GeneID" id="5128312"/>
<reference evidence="4 5" key="1">
    <citation type="journal article" date="2009" name="Nature">
        <title>Evolution of pathogenicity and sexual reproduction in eight Candida genomes.</title>
        <authorList>
            <person name="Butler G."/>
            <person name="Rasmussen M.D."/>
            <person name="Lin M.F."/>
            <person name="Santos M.A."/>
            <person name="Sakthikumar S."/>
            <person name="Munro C.A."/>
            <person name="Rheinbay E."/>
            <person name="Grabherr M."/>
            <person name="Forche A."/>
            <person name="Reedy J.L."/>
            <person name="Agrafioti I."/>
            <person name="Arnaud M.B."/>
            <person name="Bates S."/>
            <person name="Brown A.J."/>
            <person name="Brunke S."/>
            <person name="Costanzo M.C."/>
            <person name="Fitzpatrick D.A."/>
            <person name="de Groot P.W."/>
            <person name="Harris D."/>
            <person name="Hoyer L.L."/>
            <person name="Hube B."/>
            <person name="Klis F.M."/>
            <person name="Kodira C."/>
            <person name="Lennard N."/>
            <person name="Logue M.E."/>
            <person name="Martin R."/>
            <person name="Neiman A.M."/>
            <person name="Nikolaou E."/>
            <person name="Quail M.A."/>
            <person name="Quinn J."/>
            <person name="Santos M.C."/>
            <person name="Schmitzberger F.F."/>
            <person name="Sherlock G."/>
            <person name="Shah P."/>
            <person name="Silverstein K.A."/>
            <person name="Skrzypek M.S."/>
            <person name="Soll D."/>
            <person name="Staggs R."/>
            <person name="Stansfield I."/>
            <person name="Stumpf M.P."/>
            <person name="Sudbery P.E."/>
            <person name="Srikantha T."/>
            <person name="Zeng Q."/>
            <person name="Berman J."/>
            <person name="Berriman M."/>
            <person name="Heitman J."/>
            <person name="Gow N.A."/>
            <person name="Lorenz M.C."/>
            <person name="Birren B.W."/>
            <person name="Kellis M."/>
            <person name="Cuomo C.A."/>
        </authorList>
    </citation>
    <scope>NUCLEOTIDE SEQUENCE [LARGE SCALE GENOMIC DNA]</scope>
    <source>
        <strain evidence="5">ATCC 6260 / CBS 566 / DSM 6381 / JCM 1539 / NBRC 10279 / NRRL Y-324</strain>
    </source>
</reference>
<dbReference type="InParanoid" id="A5DDP7"/>
<name>A5DDP7_PICGU</name>
<dbReference type="OMA" id="NNRYARA"/>